<dbReference type="GO" id="GO:0003700">
    <property type="term" value="F:DNA-binding transcription factor activity"/>
    <property type="evidence" value="ECO:0007669"/>
    <property type="project" value="InterPro"/>
</dbReference>
<reference evidence="2" key="1">
    <citation type="submission" date="2020-07" db="EMBL/GenBank/DDBJ databases">
        <title>Huge and variable diversity of episymbiotic CPR bacteria and DPANN archaea in groundwater ecosystems.</title>
        <authorList>
            <person name="He C.Y."/>
            <person name="Keren R."/>
            <person name="Whittaker M."/>
            <person name="Farag I.F."/>
            <person name="Doudna J."/>
            <person name="Cate J.H.D."/>
            <person name="Banfield J.F."/>
        </authorList>
    </citation>
    <scope>NUCLEOTIDE SEQUENCE</scope>
    <source>
        <strain evidence="2">NC_groundwater_1586_Pr3_B-0.1um_66_15</strain>
    </source>
</reference>
<comment type="caution">
    <text evidence="2">The sequence shown here is derived from an EMBL/GenBank/DDBJ whole genome shotgun (WGS) entry which is preliminary data.</text>
</comment>
<dbReference type="Pfam" id="PF01047">
    <property type="entry name" value="MarR"/>
    <property type="match status" value="1"/>
</dbReference>
<dbReference type="InterPro" id="IPR036390">
    <property type="entry name" value="WH_DNA-bd_sf"/>
</dbReference>
<feature type="domain" description="HTH marR-type" evidence="1">
    <location>
        <begin position="1"/>
        <end position="140"/>
    </location>
</feature>
<accession>A0A933NXC4</accession>
<proteinExistence type="predicted"/>
<dbReference type="AlphaFoldDB" id="A0A933NXC4"/>
<gene>
    <name evidence="2" type="ORF">HY834_00850</name>
</gene>
<evidence type="ECO:0000259" key="1">
    <source>
        <dbReference type="PROSITE" id="PS50995"/>
    </source>
</evidence>
<dbReference type="PANTHER" id="PTHR33164:SF106">
    <property type="entry name" value="TRANSCRIPTIONAL REGULATORY PROTEIN"/>
    <property type="match status" value="1"/>
</dbReference>
<dbReference type="InterPro" id="IPR036388">
    <property type="entry name" value="WH-like_DNA-bd_sf"/>
</dbReference>
<evidence type="ECO:0000313" key="2">
    <source>
        <dbReference type="EMBL" id="MBI4920272.1"/>
    </source>
</evidence>
<dbReference type="PANTHER" id="PTHR33164">
    <property type="entry name" value="TRANSCRIPTIONAL REGULATOR, MARR FAMILY"/>
    <property type="match status" value="1"/>
</dbReference>
<sequence>MKTRSTNVATVRLQVRELGAQLSQLGHRIGMRTQLRDGDLACLDLIGRKGPLTPSALARLMQLHPATMTGVLDRLEADGWIVREREPGDRRAVTIRAVPARAREMMGHYAGMNGAIDRIAASYSPEQLAVITDFLERLIEAGRKESDELAG</sequence>
<dbReference type="SUPFAM" id="SSF46785">
    <property type="entry name" value="Winged helix' DNA-binding domain"/>
    <property type="match status" value="1"/>
</dbReference>
<protein>
    <submittedName>
        <fullName evidence="2">MarR family transcriptional regulator</fullName>
    </submittedName>
</protein>
<name>A0A933NXC4_9HYPH</name>
<dbReference type="InterPro" id="IPR000835">
    <property type="entry name" value="HTH_MarR-typ"/>
</dbReference>
<dbReference type="SMART" id="SM00347">
    <property type="entry name" value="HTH_MARR"/>
    <property type="match status" value="1"/>
</dbReference>
<organism evidence="2 3">
    <name type="scientific">Devosia nanyangense</name>
    <dbReference type="NCBI Taxonomy" id="1228055"/>
    <lineage>
        <taxon>Bacteria</taxon>
        <taxon>Pseudomonadati</taxon>
        <taxon>Pseudomonadota</taxon>
        <taxon>Alphaproteobacteria</taxon>
        <taxon>Hyphomicrobiales</taxon>
        <taxon>Devosiaceae</taxon>
        <taxon>Devosia</taxon>
    </lineage>
</organism>
<evidence type="ECO:0000313" key="3">
    <source>
        <dbReference type="Proteomes" id="UP000782610"/>
    </source>
</evidence>
<dbReference type="Gene3D" id="1.10.10.10">
    <property type="entry name" value="Winged helix-like DNA-binding domain superfamily/Winged helix DNA-binding domain"/>
    <property type="match status" value="1"/>
</dbReference>
<dbReference type="EMBL" id="JACRAF010000004">
    <property type="protein sequence ID" value="MBI4920272.1"/>
    <property type="molecule type" value="Genomic_DNA"/>
</dbReference>
<dbReference type="InterPro" id="IPR039422">
    <property type="entry name" value="MarR/SlyA-like"/>
</dbReference>
<dbReference type="Proteomes" id="UP000782610">
    <property type="component" value="Unassembled WGS sequence"/>
</dbReference>
<dbReference type="PRINTS" id="PR00598">
    <property type="entry name" value="HTHMARR"/>
</dbReference>
<dbReference type="PROSITE" id="PS50995">
    <property type="entry name" value="HTH_MARR_2"/>
    <property type="match status" value="1"/>
</dbReference>
<dbReference type="GO" id="GO:0006950">
    <property type="term" value="P:response to stress"/>
    <property type="evidence" value="ECO:0007669"/>
    <property type="project" value="TreeGrafter"/>
</dbReference>